<proteinExistence type="predicted"/>
<evidence type="ECO:0000313" key="3">
    <source>
        <dbReference type="Proteomes" id="UP000027725"/>
    </source>
</evidence>
<gene>
    <name evidence="2" type="ORF">DL1_08630</name>
</gene>
<dbReference type="InterPro" id="IPR014729">
    <property type="entry name" value="Rossmann-like_a/b/a_fold"/>
</dbReference>
<feature type="domain" description="Phosphoadenosine phosphosulphate reductase" evidence="1">
    <location>
        <begin position="4"/>
        <end position="219"/>
    </location>
</feature>
<dbReference type="Proteomes" id="UP000027725">
    <property type="component" value="Unassembled WGS sequence"/>
</dbReference>
<sequence>MIEHIVNISGGKDSTATYLLAIERGRPFRAVWADTGHEHPATVDFIKDLSRKTGGPEIEAVRADFTERMAKKRAFIQRKWAEHGVPSDRIERALDIIQPTGNPFLDLCLWKGRFPSAGAQFCTQHLKIEPVEHVLTPALEHGDVVQWLGIRRAESRRRADTPRVRRVRWIEPKRSMIYFAPIAHWGWNAVFWMHERHGIDPNPLYGLGASRVGCWPCINARKSELKLIGQHDPEAIAKLMEWEVLVAEASKRGAATFFASDTTPEGAAAAKRGETGATGEYRFPRADEVFEWAKTDRGGRQYPMFEPACASEYGMCE</sequence>
<evidence type="ECO:0000259" key="1">
    <source>
        <dbReference type="Pfam" id="PF01507"/>
    </source>
</evidence>
<dbReference type="EMBL" id="JHEH01000023">
    <property type="protein sequence ID" value="KEP68797.1"/>
    <property type="molecule type" value="Genomic_DNA"/>
</dbReference>
<dbReference type="InterPro" id="IPR002500">
    <property type="entry name" value="PAPS_reduct_dom"/>
</dbReference>
<keyword evidence="3" id="KW-1185">Reference proteome</keyword>
<dbReference type="AlphaFoldDB" id="A0A074U2D8"/>
<reference evidence="2 3" key="1">
    <citation type="submission" date="2014-03" db="EMBL/GenBank/DDBJ databases">
        <title>The draft genome sequence of Thioclava dalianensis DLFJ1-1.</title>
        <authorList>
            <person name="Lai Q."/>
            <person name="Shao Z."/>
        </authorList>
    </citation>
    <scope>NUCLEOTIDE SEQUENCE [LARGE SCALE GENOMIC DNA]</scope>
    <source>
        <strain evidence="2 3">DLFJ1-1</strain>
    </source>
</reference>
<dbReference type="GO" id="GO:0003824">
    <property type="term" value="F:catalytic activity"/>
    <property type="evidence" value="ECO:0007669"/>
    <property type="project" value="InterPro"/>
</dbReference>
<comment type="caution">
    <text evidence="2">The sequence shown here is derived from an EMBL/GenBank/DDBJ whole genome shotgun (WGS) entry which is preliminary data.</text>
</comment>
<dbReference type="STRING" id="1185766.SAMN05216224_10662"/>
<dbReference type="InterPro" id="IPR050128">
    <property type="entry name" value="Sulfate_adenylyltrnsfr_sub2"/>
</dbReference>
<dbReference type="Pfam" id="PF01507">
    <property type="entry name" value="PAPS_reduct"/>
    <property type="match status" value="1"/>
</dbReference>
<accession>A0A074U2D8</accession>
<evidence type="ECO:0000313" key="2">
    <source>
        <dbReference type="EMBL" id="KEP68797.1"/>
    </source>
</evidence>
<dbReference type="RefSeq" id="WP_038067983.1">
    <property type="nucleotide sequence ID" value="NZ_FOVB01000006.1"/>
</dbReference>
<dbReference type="PANTHER" id="PTHR43196">
    <property type="entry name" value="SULFATE ADENYLYLTRANSFERASE SUBUNIT 2"/>
    <property type="match status" value="1"/>
</dbReference>
<dbReference type="SUPFAM" id="SSF52402">
    <property type="entry name" value="Adenine nucleotide alpha hydrolases-like"/>
    <property type="match status" value="1"/>
</dbReference>
<name>A0A074U2D8_9RHOB</name>
<organism evidence="2 3">
    <name type="scientific">Thioclava dalianensis</name>
    <dbReference type="NCBI Taxonomy" id="1185766"/>
    <lineage>
        <taxon>Bacteria</taxon>
        <taxon>Pseudomonadati</taxon>
        <taxon>Pseudomonadota</taxon>
        <taxon>Alphaproteobacteria</taxon>
        <taxon>Rhodobacterales</taxon>
        <taxon>Paracoccaceae</taxon>
        <taxon>Thioclava</taxon>
    </lineage>
</organism>
<dbReference type="eggNOG" id="COG0175">
    <property type="taxonomic scope" value="Bacteria"/>
</dbReference>
<dbReference type="OrthoDB" id="9772814at2"/>
<protein>
    <recommendedName>
        <fullName evidence="1">Phosphoadenosine phosphosulphate reductase domain-containing protein</fullName>
    </recommendedName>
</protein>
<dbReference type="PANTHER" id="PTHR43196:SF2">
    <property type="entry name" value="PHOSPHOADENOSINE PHOSPHOSULFATE REDUCTASE"/>
    <property type="match status" value="1"/>
</dbReference>
<dbReference type="Gene3D" id="3.40.50.620">
    <property type="entry name" value="HUPs"/>
    <property type="match status" value="1"/>
</dbReference>